<keyword evidence="3" id="KW-1185">Reference proteome</keyword>
<dbReference type="RefSeq" id="WP_166331594.1">
    <property type="nucleotide sequence ID" value="NZ_CP049933.1"/>
</dbReference>
<dbReference type="EMBL" id="CP049933">
    <property type="protein sequence ID" value="QIM19350.1"/>
    <property type="molecule type" value="Genomic_DNA"/>
</dbReference>
<dbReference type="Proteomes" id="UP000503441">
    <property type="component" value="Chromosome"/>
</dbReference>
<evidence type="ECO:0008006" key="4">
    <source>
        <dbReference type="Google" id="ProtNLM"/>
    </source>
</evidence>
<accession>A0ABX6K2G9</accession>
<gene>
    <name evidence="2" type="ORF">G7066_13610</name>
</gene>
<reference evidence="2 3" key="1">
    <citation type="submission" date="2020-03" db="EMBL/GenBank/DDBJ databases">
        <title>Leucobacter sp. nov., isolated from beetles.</title>
        <authorList>
            <person name="Hyun D.-W."/>
            <person name="Bae J.-W."/>
        </authorList>
    </citation>
    <scope>NUCLEOTIDE SEQUENCE [LARGE SCALE GENOMIC DNA]</scope>
    <source>
        <strain evidence="2 3">HDW9A</strain>
    </source>
</reference>
<evidence type="ECO:0000313" key="3">
    <source>
        <dbReference type="Proteomes" id="UP000503441"/>
    </source>
</evidence>
<evidence type="ECO:0000313" key="2">
    <source>
        <dbReference type="EMBL" id="QIM19350.1"/>
    </source>
</evidence>
<keyword evidence="1" id="KW-0175">Coiled coil</keyword>
<name>A0ABX6K2G9_9MICO</name>
<sequence>MSATAAERIVIDDDVLNKQLTTLRSAADQLEKEVAAAASKVGGNSFGALNAFLAAAVNGMMLETSATMAEAAVLAERMHAGVSGAREAFSAFEDEVASSFKGLIK</sequence>
<proteinExistence type="predicted"/>
<protein>
    <recommendedName>
        <fullName evidence="4">Excreted virulence factor EspC, type VII ESX diderm</fullName>
    </recommendedName>
</protein>
<organism evidence="2 3">
    <name type="scientific">Leucobacter coleopterorum</name>
    <dbReference type="NCBI Taxonomy" id="2714933"/>
    <lineage>
        <taxon>Bacteria</taxon>
        <taxon>Bacillati</taxon>
        <taxon>Actinomycetota</taxon>
        <taxon>Actinomycetes</taxon>
        <taxon>Micrococcales</taxon>
        <taxon>Microbacteriaceae</taxon>
        <taxon>Leucobacter</taxon>
    </lineage>
</organism>
<feature type="coiled-coil region" evidence="1">
    <location>
        <begin position="13"/>
        <end position="40"/>
    </location>
</feature>
<evidence type="ECO:0000256" key="1">
    <source>
        <dbReference type="SAM" id="Coils"/>
    </source>
</evidence>